<dbReference type="PANTHER" id="PTHR43861:SF3">
    <property type="entry name" value="PUTATIVE (AFU_ORTHOLOGUE AFUA_2G14390)-RELATED"/>
    <property type="match status" value="1"/>
</dbReference>
<proteinExistence type="predicted"/>
<evidence type="ECO:0000256" key="1">
    <source>
        <dbReference type="ARBA" id="ARBA00022679"/>
    </source>
</evidence>
<dbReference type="SUPFAM" id="SSF53335">
    <property type="entry name" value="S-adenosyl-L-methionine-dependent methyltransferases"/>
    <property type="match status" value="1"/>
</dbReference>
<accession>A0AAD9YU75</accession>
<keyword evidence="4" id="KW-1185">Reference proteome</keyword>
<dbReference type="CDD" id="cd02440">
    <property type="entry name" value="AdoMet_MTases"/>
    <property type="match status" value="1"/>
</dbReference>
<feature type="domain" description="Methyltransferase" evidence="2">
    <location>
        <begin position="46"/>
        <end position="178"/>
    </location>
</feature>
<keyword evidence="1" id="KW-0808">Transferase</keyword>
<dbReference type="InterPro" id="IPR029063">
    <property type="entry name" value="SAM-dependent_MTases_sf"/>
</dbReference>
<protein>
    <submittedName>
        <fullName evidence="3">Methyltransferase</fullName>
    </submittedName>
</protein>
<keyword evidence="3" id="KW-0489">Methyltransferase</keyword>
<evidence type="ECO:0000313" key="3">
    <source>
        <dbReference type="EMBL" id="KAK2777199.1"/>
    </source>
</evidence>
<evidence type="ECO:0000313" key="4">
    <source>
        <dbReference type="Proteomes" id="UP001281614"/>
    </source>
</evidence>
<reference evidence="3" key="1">
    <citation type="submission" date="2023-02" db="EMBL/GenBank/DDBJ databases">
        <title>Colletotrichum kahawae CIFC_Que2 genome sequencing and assembly.</title>
        <authorList>
            <person name="Baroncelli R."/>
        </authorList>
    </citation>
    <scope>NUCLEOTIDE SEQUENCE</scope>
    <source>
        <strain evidence="3">CIFC_Que2</strain>
    </source>
</reference>
<organism evidence="3 4">
    <name type="scientific">Colletotrichum kahawae</name>
    <name type="common">Coffee berry disease fungus</name>
    <dbReference type="NCBI Taxonomy" id="34407"/>
    <lineage>
        <taxon>Eukaryota</taxon>
        <taxon>Fungi</taxon>
        <taxon>Dikarya</taxon>
        <taxon>Ascomycota</taxon>
        <taxon>Pezizomycotina</taxon>
        <taxon>Sordariomycetes</taxon>
        <taxon>Hypocreomycetidae</taxon>
        <taxon>Glomerellales</taxon>
        <taxon>Glomerellaceae</taxon>
        <taxon>Colletotrichum</taxon>
        <taxon>Colletotrichum gloeosporioides species complex</taxon>
    </lineage>
</organism>
<evidence type="ECO:0000259" key="2">
    <source>
        <dbReference type="Pfam" id="PF13847"/>
    </source>
</evidence>
<name>A0AAD9YU75_COLKA</name>
<dbReference type="InterPro" id="IPR025714">
    <property type="entry name" value="Methyltranfer_dom"/>
</dbReference>
<dbReference type="GO" id="GO:0032259">
    <property type="term" value="P:methylation"/>
    <property type="evidence" value="ECO:0007669"/>
    <property type="project" value="UniProtKB-KW"/>
</dbReference>
<comment type="caution">
    <text evidence="3">The sequence shown here is derived from an EMBL/GenBank/DDBJ whole genome shotgun (WGS) entry which is preliminary data.</text>
</comment>
<dbReference type="Gene3D" id="3.40.50.150">
    <property type="entry name" value="Vaccinia Virus protein VP39"/>
    <property type="match status" value="1"/>
</dbReference>
<dbReference type="Proteomes" id="UP001281614">
    <property type="component" value="Unassembled WGS sequence"/>
</dbReference>
<dbReference type="AlphaFoldDB" id="A0AAD9YU75"/>
<dbReference type="EMBL" id="VYYT01000021">
    <property type="protein sequence ID" value="KAK2777199.1"/>
    <property type="molecule type" value="Genomic_DNA"/>
</dbReference>
<sequence>MPSRLDVTRNYLGHGVGTINAHISNRTIANSVSYLLPILEFLPPDFTFLDVGCGPATITIDIARRYPSSTILAIDGSQAVISQAQDAAQKANVHNIRFAVGDALDLASTASEPGFELLKGSCDVAHTHNVVMHTTDAPRALVELRSTVKVGGLVCCKEADRACLMLWPENKAIRRTCEVISEIMEAKGCDPYVGRKLKAYAMAAGFSSNDITVGQEPWVVSSREERENWSGLVARTSADPEARARIENEARCIGHEINLEELHKGWRDWIEDDTACASISDIYVVCRKQ</sequence>
<dbReference type="Pfam" id="PF13847">
    <property type="entry name" value="Methyltransf_31"/>
    <property type="match status" value="1"/>
</dbReference>
<dbReference type="PANTHER" id="PTHR43861">
    <property type="entry name" value="TRANS-ACONITATE 2-METHYLTRANSFERASE-RELATED"/>
    <property type="match status" value="1"/>
</dbReference>
<dbReference type="GO" id="GO:0008168">
    <property type="term" value="F:methyltransferase activity"/>
    <property type="evidence" value="ECO:0007669"/>
    <property type="project" value="UniProtKB-KW"/>
</dbReference>
<gene>
    <name evidence="3" type="ORF">CKAH01_12165</name>
</gene>